<evidence type="ECO:0008006" key="3">
    <source>
        <dbReference type="Google" id="ProtNLM"/>
    </source>
</evidence>
<reference evidence="1 2" key="1">
    <citation type="submission" date="2021-06" db="EMBL/GenBank/DDBJ databases">
        <title>Caerostris extrusa draft genome.</title>
        <authorList>
            <person name="Kono N."/>
            <person name="Arakawa K."/>
        </authorList>
    </citation>
    <scope>NUCLEOTIDE SEQUENCE [LARGE SCALE GENOMIC DNA]</scope>
</reference>
<keyword evidence="2" id="KW-1185">Reference proteome</keyword>
<sequence>MKNPSSYLRKILFYAASFFKTSAIFLVDVPLVRNTWPTSNKKRLEKHDLSICYQRGAHCGGFLLRNLRFHLNSYETALLLEIKFRIAFPGKAACDVHSL</sequence>
<gene>
    <name evidence="1" type="ORF">CEXT_659951</name>
</gene>
<evidence type="ECO:0000313" key="1">
    <source>
        <dbReference type="EMBL" id="GIX71274.1"/>
    </source>
</evidence>
<organism evidence="1 2">
    <name type="scientific">Caerostris extrusa</name>
    <name type="common">Bark spider</name>
    <name type="synonym">Caerostris bankana</name>
    <dbReference type="NCBI Taxonomy" id="172846"/>
    <lineage>
        <taxon>Eukaryota</taxon>
        <taxon>Metazoa</taxon>
        <taxon>Ecdysozoa</taxon>
        <taxon>Arthropoda</taxon>
        <taxon>Chelicerata</taxon>
        <taxon>Arachnida</taxon>
        <taxon>Araneae</taxon>
        <taxon>Araneomorphae</taxon>
        <taxon>Entelegynae</taxon>
        <taxon>Araneoidea</taxon>
        <taxon>Araneidae</taxon>
        <taxon>Caerostris</taxon>
    </lineage>
</organism>
<dbReference type="EMBL" id="BPLR01019740">
    <property type="protein sequence ID" value="GIX71274.1"/>
    <property type="molecule type" value="Genomic_DNA"/>
</dbReference>
<comment type="caution">
    <text evidence="1">The sequence shown here is derived from an EMBL/GenBank/DDBJ whole genome shotgun (WGS) entry which is preliminary data.</text>
</comment>
<proteinExistence type="predicted"/>
<dbReference type="Proteomes" id="UP001054945">
    <property type="component" value="Unassembled WGS sequence"/>
</dbReference>
<protein>
    <recommendedName>
        <fullName evidence="3">Secreted protein</fullName>
    </recommendedName>
</protein>
<evidence type="ECO:0000313" key="2">
    <source>
        <dbReference type="Proteomes" id="UP001054945"/>
    </source>
</evidence>
<name>A0AAV4MFL6_CAEEX</name>
<dbReference type="AlphaFoldDB" id="A0AAV4MFL6"/>
<accession>A0AAV4MFL6</accession>